<protein>
    <submittedName>
        <fullName evidence="2">Uncharacterized protein</fullName>
    </submittedName>
</protein>
<feature type="region of interest" description="Disordered" evidence="1">
    <location>
        <begin position="360"/>
        <end position="413"/>
    </location>
</feature>
<feature type="compositionally biased region" description="Basic and acidic residues" evidence="1">
    <location>
        <begin position="362"/>
        <end position="371"/>
    </location>
</feature>
<dbReference type="Proteomes" id="UP001620626">
    <property type="component" value="Unassembled WGS sequence"/>
</dbReference>
<feature type="compositionally biased region" description="Basic and acidic residues" evidence="1">
    <location>
        <begin position="56"/>
        <end position="99"/>
    </location>
</feature>
<feature type="compositionally biased region" description="Low complexity" evidence="1">
    <location>
        <begin position="293"/>
        <end position="303"/>
    </location>
</feature>
<evidence type="ECO:0000313" key="2">
    <source>
        <dbReference type="EMBL" id="KAL3115674.1"/>
    </source>
</evidence>
<dbReference type="AlphaFoldDB" id="A0ABD2LMW2"/>
<gene>
    <name evidence="2" type="ORF">niasHT_016383</name>
</gene>
<feature type="region of interest" description="Disordered" evidence="1">
    <location>
        <begin position="282"/>
        <end position="313"/>
    </location>
</feature>
<dbReference type="EMBL" id="JBICBT010000368">
    <property type="protein sequence ID" value="KAL3115674.1"/>
    <property type="molecule type" value="Genomic_DNA"/>
</dbReference>
<feature type="compositionally biased region" description="Low complexity" evidence="1">
    <location>
        <begin position="100"/>
        <end position="116"/>
    </location>
</feature>
<proteinExistence type="predicted"/>
<keyword evidence="3" id="KW-1185">Reference proteome</keyword>
<evidence type="ECO:0000313" key="3">
    <source>
        <dbReference type="Proteomes" id="UP001620626"/>
    </source>
</evidence>
<evidence type="ECO:0000256" key="1">
    <source>
        <dbReference type="SAM" id="MobiDB-lite"/>
    </source>
</evidence>
<feature type="compositionally biased region" description="Low complexity" evidence="1">
    <location>
        <begin position="128"/>
        <end position="147"/>
    </location>
</feature>
<organism evidence="2 3">
    <name type="scientific">Heterodera trifolii</name>
    <dbReference type="NCBI Taxonomy" id="157864"/>
    <lineage>
        <taxon>Eukaryota</taxon>
        <taxon>Metazoa</taxon>
        <taxon>Ecdysozoa</taxon>
        <taxon>Nematoda</taxon>
        <taxon>Chromadorea</taxon>
        <taxon>Rhabditida</taxon>
        <taxon>Tylenchina</taxon>
        <taxon>Tylenchomorpha</taxon>
        <taxon>Tylenchoidea</taxon>
        <taxon>Heteroderidae</taxon>
        <taxon>Heteroderinae</taxon>
        <taxon>Heterodera</taxon>
    </lineage>
</organism>
<sequence>MAERKRERKGKERGHGREGQTDKVVRDTDRVGDRRKEGWKDSGEETETEQVYISPSEERPGSREGRSEKQQRKGGTEDEGNYEGREEKEKERQQNREKVQPQQQHVQEVLVEQPQQIHPIHEKGFQNGGQFENGQNAQQQQAHQGQAVTGKTTAAHPMDGRETKAKRKRGKTTKTAEKTGKDNSFISTKYLAQKLAMEKGQQHDRSLKNNSTTEHEKMTTTAILNKVKLTSSRSSLFQQQQLLMLITSSALSADLIIFCALFRPYLSARIHRPRSHWRAVATAPPLQPPRPPRLSASPPSASSELRKAHCGSGDVGSWTGRGGMCKMVPVWGGLIDDSSQLQPISTTLEEEDQQQYAAITAPRKEQQREEGCGEMPTECDEKWTGSTSVGGGDQPAAATTAEWRSVQAMPEQQ</sequence>
<reference evidence="2 3" key="1">
    <citation type="submission" date="2024-10" db="EMBL/GenBank/DDBJ databases">
        <authorList>
            <person name="Kim D."/>
        </authorList>
    </citation>
    <scope>NUCLEOTIDE SEQUENCE [LARGE SCALE GENOMIC DNA]</scope>
    <source>
        <strain evidence="2">BH-2024</strain>
    </source>
</reference>
<name>A0ABD2LMW2_9BILA</name>
<accession>A0ABD2LMW2</accession>
<feature type="region of interest" description="Disordered" evidence="1">
    <location>
        <begin position="1"/>
        <end position="178"/>
    </location>
</feature>
<comment type="caution">
    <text evidence="2">The sequence shown here is derived from an EMBL/GenBank/DDBJ whole genome shotgun (WGS) entry which is preliminary data.</text>
</comment>
<feature type="compositionally biased region" description="Basic and acidic residues" evidence="1">
    <location>
        <begin position="1"/>
        <end position="43"/>
    </location>
</feature>